<feature type="region of interest" description="Disordered" evidence="2">
    <location>
        <begin position="85"/>
        <end position="200"/>
    </location>
</feature>
<organism evidence="4 5">
    <name type="scientific">Delitschia confertaspora ATCC 74209</name>
    <dbReference type="NCBI Taxonomy" id="1513339"/>
    <lineage>
        <taxon>Eukaryota</taxon>
        <taxon>Fungi</taxon>
        <taxon>Dikarya</taxon>
        <taxon>Ascomycota</taxon>
        <taxon>Pezizomycotina</taxon>
        <taxon>Dothideomycetes</taxon>
        <taxon>Pleosporomycetidae</taxon>
        <taxon>Pleosporales</taxon>
        <taxon>Delitschiaceae</taxon>
        <taxon>Delitschia</taxon>
    </lineage>
</organism>
<dbReference type="Proteomes" id="UP000799536">
    <property type="component" value="Unassembled WGS sequence"/>
</dbReference>
<evidence type="ECO:0000313" key="4">
    <source>
        <dbReference type="EMBL" id="KAF2205025.1"/>
    </source>
</evidence>
<feature type="domain" description="RING-type" evidence="3">
    <location>
        <begin position="312"/>
        <end position="366"/>
    </location>
</feature>
<dbReference type="AlphaFoldDB" id="A0A9P4N2Q1"/>
<keyword evidence="5" id="KW-1185">Reference proteome</keyword>
<dbReference type="EMBL" id="ML993864">
    <property type="protein sequence ID" value="KAF2205025.1"/>
    <property type="molecule type" value="Genomic_DNA"/>
</dbReference>
<feature type="compositionally biased region" description="Polar residues" evidence="2">
    <location>
        <begin position="187"/>
        <end position="197"/>
    </location>
</feature>
<evidence type="ECO:0000259" key="3">
    <source>
        <dbReference type="PROSITE" id="PS50089"/>
    </source>
</evidence>
<keyword evidence="1" id="KW-0862">Zinc</keyword>
<feature type="compositionally biased region" description="Low complexity" evidence="2">
    <location>
        <begin position="120"/>
        <end position="129"/>
    </location>
</feature>
<proteinExistence type="predicted"/>
<protein>
    <recommendedName>
        <fullName evidence="3">RING-type domain-containing protein</fullName>
    </recommendedName>
</protein>
<keyword evidence="1" id="KW-0479">Metal-binding</keyword>
<sequence>MWNLYFKGKTPPLLRRSTLPKRPSLHHSLSSAFRDIATTNGRGDSLRLCRKHRVLSFFKANHRTRCERCYRNNLTQTLPDSRTHLPAAEQWGSPPPYSVLTAPAHPGNPFISGNNREGSDSSSVYSSRSQLAHTPKGDQSPRTSQASMHVQPVSELDNASNDGTQRARRRYLLSGTGTDGGSEAEPYTSSVLSSMNESLFRPPDTPPVLEIVSPQPIRPSSNIANSSRSVVSALYQLRRGILQDLPDDISIGSDLALALQLQETYDTVFALSAGPSSSQLQSQPQDTGIDPFLTPSPSSFPTTTPFGLVNTCKICHSSLSIFRFPGRLPTESCVHGSDVCADCLRKKCVQGVESSGWRGVECPECKKLMGVDEVLRAILVRRRTDSM</sequence>
<evidence type="ECO:0000256" key="2">
    <source>
        <dbReference type="SAM" id="MobiDB-lite"/>
    </source>
</evidence>
<dbReference type="PROSITE" id="PS50089">
    <property type="entry name" value="ZF_RING_2"/>
    <property type="match status" value="1"/>
</dbReference>
<keyword evidence="1" id="KW-0863">Zinc-finger</keyword>
<evidence type="ECO:0000313" key="5">
    <source>
        <dbReference type="Proteomes" id="UP000799536"/>
    </source>
</evidence>
<accession>A0A9P4N2Q1</accession>
<gene>
    <name evidence="4" type="ORF">GQ43DRAFT_437454</name>
</gene>
<comment type="caution">
    <text evidence="4">The sequence shown here is derived from an EMBL/GenBank/DDBJ whole genome shotgun (WGS) entry which is preliminary data.</text>
</comment>
<name>A0A9P4N2Q1_9PLEO</name>
<evidence type="ECO:0000256" key="1">
    <source>
        <dbReference type="PROSITE-ProRule" id="PRU00175"/>
    </source>
</evidence>
<dbReference type="InterPro" id="IPR001841">
    <property type="entry name" value="Znf_RING"/>
</dbReference>
<reference evidence="4" key="1">
    <citation type="journal article" date="2020" name="Stud. Mycol.">
        <title>101 Dothideomycetes genomes: a test case for predicting lifestyles and emergence of pathogens.</title>
        <authorList>
            <person name="Haridas S."/>
            <person name="Albert R."/>
            <person name="Binder M."/>
            <person name="Bloem J."/>
            <person name="Labutti K."/>
            <person name="Salamov A."/>
            <person name="Andreopoulos B."/>
            <person name="Baker S."/>
            <person name="Barry K."/>
            <person name="Bills G."/>
            <person name="Bluhm B."/>
            <person name="Cannon C."/>
            <person name="Castanera R."/>
            <person name="Culley D."/>
            <person name="Daum C."/>
            <person name="Ezra D."/>
            <person name="Gonzalez J."/>
            <person name="Henrissat B."/>
            <person name="Kuo A."/>
            <person name="Liang C."/>
            <person name="Lipzen A."/>
            <person name="Lutzoni F."/>
            <person name="Magnuson J."/>
            <person name="Mondo S."/>
            <person name="Nolan M."/>
            <person name="Ohm R."/>
            <person name="Pangilinan J."/>
            <person name="Park H.-J."/>
            <person name="Ramirez L."/>
            <person name="Alfaro M."/>
            <person name="Sun H."/>
            <person name="Tritt A."/>
            <person name="Yoshinaga Y."/>
            <person name="Zwiers L.-H."/>
            <person name="Turgeon B."/>
            <person name="Goodwin S."/>
            <person name="Spatafora J."/>
            <person name="Crous P."/>
            <person name="Grigoriev I."/>
        </authorList>
    </citation>
    <scope>NUCLEOTIDE SEQUENCE</scope>
    <source>
        <strain evidence="4">ATCC 74209</strain>
    </source>
</reference>
<dbReference type="GO" id="GO:0008270">
    <property type="term" value="F:zinc ion binding"/>
    <property type="evidence" value="ECO:0007669"/>
    <property type="project" value="UniProtKB-KW"/>
</dbReference>
<dbReference type="SUPFAM" id="SSF57850">
    <property type="entry name" value="RING/U-box"/>
    <property type="match status" value="1"/>
</dbReference>